<dbReference type="RefSeq" id="XP_012652837.1">
    <property type="nucleotide sequence ID" value="XM_012797383.1"/>
</dbReference>
<reference evidence="3" key="1">
    <citation type="journal article" date="2006" name="PLoS Biol.">
        <title>Macronuclear genome sequence of the ciliate Tetrahymena thermophila, a model eukaryote.</title>
        <authorList>
            <person name="Eisen J.A."/>
            <person name="Coyne R.S."/>
            <person name="Wu M."/>
            <person name="Wu D."/>
            <person name="Thiagarajan M."/>
            <person name="Wortman J.R."/>
            <person name="Badger J.H."/>
            <person name="Ren Q."/>
            <person name="Amedeo P."/>
            <person name="Jones K.M."/>
            <person name="Tallon L.J."/>
            <person name="Delcher A.L."/>
            <person name="Salzberg S.L."/>
            <person name="Silva J.C."/>
            <person name="Haas B.J."/>
            <person name="Majoros W.H."/>
            <person name="Farzad M."/>
            <person name="Carlton J.M."/>
            <person name="Smith R.K. Jr."/>
            <person name="Garg J."/>
            <person name="Pearlman R.E."/>
            <person name="Karrer K.M."/>
            <person name="Sun L."/>
            <person name="Manning G."/>
            <person name="Elde N.C."/>
            <person name="Turkewitz A.P."/>
            <person name="Asai D.J."/>
            <person name="Wilkes D.E."/>
            <person name="Wang Y."/>
            <person name="Cai H."/>
            <person name="Collins K."/>
            <person name="Stewart B.A."/>
            <person name="Lee S.R."/>
            <person name="Wilamowska K."/>
            <person name="Weinberg Z."/>
            <person name="Ruzzo W.L."/>
            <person name="Wloga D."/>
            <person name="Gaertig J."/>
            <person name="Frankel J."/>
            <person name="Tsao C.-C."/>
            <person name="Gorovsky M.A."/>
            <person name="Keeling P.J."/>
            <person name="Waller R.F."/>
            <person name="Patron N.J."/>
            <person name="Cherry J.M."/>
            <person name="Stover N.A."/>
            <person name="Krieger C.J."/>
            <person name="del Toro C."/>
            <person name="Ryder H.F."/>
            <person name="Williamson S.C."/>
            <person name="Barbeau R.A."/>
            <person name="Hamilton E.P."/>
            <person name="Orias E."/>
        </authorList>
    </citation>
    <scope>NUCLEOTIDE SEQUENCE [LARGE SCALE GENOMIC DNA]</scope>
    <source>
        <strain evidence="3">SB210</strain>
    </source>
</reference>
<dbReference type="EMBL" id="GG662712">
    <property type="protein sequence ID" value="EWS74615.1"/>
    <property type="molecule type" value="Genomic_DNA"/>
</dbReference>
<dbReference type="OrthoDB" id="282419at2759"/>
<gene>
    <name evidence="2" type="ORF">TTHERM_000047248</name>
</gene>
<keyword evidence="3" id="KW-1185">Reference proteome</keyword>
<sequence>MHLKQVTFLLDQYNIKFYQISSDNQSISTQQKYPVEKEKKEQSKYYLKQKISIMDTIYVRVKRENMTIFFVCRTTDSIESLRKRLVTFYKVQNTDMRLFLGDRLLDPTSNIYDQDVKNNSLLILKLRAKNQLEWEE</sequence>
<dbReference type="InterPro" id="IPR029071">
    <property type="entry name" value="Ubiquitin-like_domsf"/>
</dbReference>
<name>W7X5G6_TETTS</name>
<dbReference type="SUPFAM" id="SSF54236">
    <property type="entry name" value="Ubiquitin-like"/>
    <property type="match status" value="1"/>
</dbReference>
<dbReference type="InterPro" id="IPR000626">
    <property type="entry name" value="Ubiquitin-like_dom"/>
</dbReference>
<proteinExistence type="predicted"/>
<evidence type="ECO:0000313" key="2">
    <source>
        <dbReference type="EMBL" id="EWS74615.1"/>
    </source>
</evidence>
<evidence type="ECO:0000313" key="3">
    <source>
        <dbReference type="Proteomes" id="UP000009168"/>
    </source>
</evidence>
<organism evidence="2 3">
    <name type="scientific">Tetrahymena thermophila (strain SB210)</name>
    <dbReference type="NCBI Taxonomy" id="312017"/>
    <lineage>
        <taxon>Eukaryota</taxon>
        <taxon>Sar</taxon>
        <taxon>Alveolata</taxon>
        <taxon>Ciliophora</taxon>
        <taxon>Intramacronucleata</taxon>
        <taxon>Oligohymenophorea</taxon>
        <taxon>Hymenostomatida</taxon>
        <taxon>Tetrahymenina</taxon>
        <taxon>Tetrahymenidae</taxon>
        <taxon>Tetrahymena</taxon>
    </lineage>
</organism>
<dbReference type="GeneID" id="24436987"/>
<dbReference type="AlphaFoldDB" id="W7X5G6"/>
<evidence type="ECO:0000259" key="1">
    <source>
        <dbReference type="PROSITE" id="PS50053"/>
    </source>
</evidence>
<feature type="domain" description="Ubiquitin-like" evidence="1">
    <location>
        <begin position="55"/>
        <end position="131"/>
    </location>
</feature>
<accession>W7X5G6</accession>
<protein>
    <recommendedName>
        <fullName evidence="1">Ubiquitin-like domain-containing protein</fullName>
    </recommendedName>
</protein>
<dbReference type="Proteomes" id="UP000009168">
    <property type="component" value="Unassembled WGS sequence"/>
</dbReference>
<dbReference type="PROSITE" id="PS50053">
    <property type="entry name" value="UBIQUITIN_2"/>
    <property type="match status" value="1"/>
</dbReference>
<dbReference type="KEGG" id="tet:TTHERM_000047248"/>
<dbReference type="Gene3D" id="3.10.20.90">
    <property type="entry name" value="Phosphatidylinositol 3-kinase Catalytic Subunit, Chain A, domain 1"/>
    <property type="match status" value="1"/>
</dbReference>
<dbReference type="InParanoid" id="W7X5G6"/>